<dbReference type="RefSeq" id="XP_016622475.1">
    <property type="nucleotide sequence ID" value="XM_016760625.1"/>
</dbReference>
<dbReference type="EMBL" id="KN846983">
    <property type="protein sequence ID" value="KIW95806.1"/>
    <property type="molecule type" value="Genomic_DNA"/>
</dbReference>
<name>A0A0D2F0P6_CLAB1</name>
<sequence>MTTSSNIGLVTGGASGIGLALARHLLQRGFKVVVADLNAERGAELQTELGPNFLFVKADVTDWDAQAELFKKAYEWAGQIDFLAANAGIASIEPVYELSIDQSDVLKKPNLATLEVDLLAVFYGLTLFRYYHQKTGGKGKGKIVVTASQSGLYPLHFRPTYSAAKHGVIGLVRSAGQRLLKNEGITLNAICPGPVLTGIDADMLKHIPKDCLTPIQLLMDAFDMSIDEGISGAVIECSNKKMYLREPVDYCDECARFLSVDLTKAEVFHQPGA</sequence>
<dbReference type="InterPro" id="IPR020904">
    <property type="entry name" value="Sc_DH/Rdtase_CS"/>
</dbReference>
<evidence type="ECO:0000313" key="5">
    <source>
        <dbReference type="EMBL" id="KIW95806.1"/>
    </source>
</evidence>
<proteinExistence type="inferred from homology"/>
<evidence type="ECO:0000256" key="4">
    <source>
        <dbReference type="RuleBase" id="RU000363"/>
    </source>
</evidence>
<dbReference type="PRINTS" id="PR00081">
    <property type="entry name" value="GDHRDH"/>
</dbReference>
<keyword evidence="2" id="KW-0521">NADP</keyword>
<dbReference type="GO" id="GO:0005737">
    <property type="term" value="C:cytoplasm"/>
    <property type="evidence" value="ECO:0007669"/>
    <property type="project" value="TreeGrafter"/>
</dbReference>
<dbReference type="InterPro" id="IPR002347">
    <property type="entry name" value="SDR_fam"/>
</dbReference>
<protein>
    <submittedName>
        <fullName evidence="5">Uncharacterized protein</fullName>
    </submittedName>
</protein>
<dbReference type="Pfam" id="PF00106">
    <property type="entry name" value="adh_short"/>
    <property type="match status" value="1"/>
</dbReference>
<accession>A0A0D2F0P6</accession>
<gene>
    <name evidence="5" type="ORF">Z519_02870</name>
</gene>
<evidence type="ECO:0000256" key="1">
    <source>
        <dbReference type="ARBA" id="ARBA00006484"/>
    </source>
</evidence>
<keyword evidence="3" id="KW-0560">Oxidoreductase</keyword>
<dbReference type="VEuPathDB" id="FungiDB:Z519_02870"/>
<dbReference type="AlphaFoldDB" id="A0A0D2F0P6"/>
<organism evidence="5 6">
    <name type="scientific">Cladophialophora bantiana (strain ATCC 10958 / CBS 173.52 / CDC B-1940 / NIH 8579)</name>
    <name type="common">Xylohypha bantiana</name>
    <dbReference type="NCBI Taxonomy" id="1442370"/>
    <lineage>
        <taxon>Eukaryota</taxon>
        <taxon>Fungi</taxon>
        <taxon>Dikarya</taxon>
        <taxon>Ascomycota</taxon>
        <taxon>Pezizomycotina</taxon>
        <taxon>Eurotiomycetes</taxon>
        <taxon>Chaetothyriomycetidae</taxon>
        <taxon>Chaetothyriales</taxon>
        <taxon>Herpotrichiellaceae</taxon>
        <taxon>Cladophialophora</taxon>
    </lineage>
</organism>
<keyword evidence="6" id="KW-1185">Reference proteome</keyword>
<comment type="similarity">
    <text evidence="1 4">Belongs to the short-chain dehydrogenases/reductases (SDR) family.</text>
</comment>
<dbReference type="PRINTS" id="PR00080">
    <property type="entry name" value="SDRFAMILY"/>
</dbReference>
<dbReference type="InterPro" id="IPR036291">
    <property type="entry name" value="NAD(P)-bd_dom_sf"/>
</dbReference>
<evidence type="ECO:0000256" key="3">
    <source>
        <dbReference type="ARBA" id="ARBA00023002"/>
    </source>
</evidence>
<dbReference type="Gene3D" id="3.40.50.720">
    <property type="entry name" value="NAD(P)-binding Rossmann-like Domain"/>
    <property type="match status" value="1"/>
</dbReference>
<dbReference type="OrthoDB" id="5371740at2759"/>
<evidence type="ECO:0000313" key="6">
    <source>
        <dbReference type="Proteomes" id="UP000053789"/>
    </source>
</evidence>
<dbReference type="GeneID" id="27695798"/>
<dbReference type="PANTHER" id="PTHR44229">
    <property type="entry name" value="15-HYDROXYPROSTAGLANDIN DEHYDROGENASE [NAD(+)]"/>
    <property type="match status" value="1"/>
</dbReference>
<dbReference type="SUPFAM" id="SSF51735">
    <property type="entry name" value="NAD(P)-binding Rossmann-fold domains"/>
    <property type="match status" value="1"/>
</dbReference>
<dbReference type="HOGENOM" id="CLU_010194_13_0_1"/>
<dbReference type="PANTHER" id="PTHR44229:SF4">
    <property type="entry name" value="15-HYDROXYPROSTAGLANDIN DEHYDROGENASE [NAD(+)]"/>
    <property type="match status" value="1"/>
</dbReference>
<dbReference type="GO" id="GO:0016616">
    <property type="term" value="F:oxidoreductase activity, acting on the CH-OH group of donors, NAD or NADP as acceptor"/>
    <property type="evidence" value="ECO:0007669"/>
    <property type="project" value="TreeGrafter"/>
</dbReference>
<dbReference type="PROSITE" id="PS00061">
    <property type="entry name" value="ADH_SHORT"/>
    <property type="match status" value="1"/>
</dbReference>
<dbReference type="Proteomes" id="UP000053789">
    <property type="component" value="Unassembled WGS sequence"/>
</dbReference>
<reference evidence="5" key="1">
    <citation type="submission" date="2015-01" db="EMBL/GenBank/DDBJ databases">
        <title>The Genome Sequence of Cladophialophora bantiana CBS 173.52.</title>
        <authorList>
            <consortium name="The Broad Institute Genomics Platform"/>
            <person name="Cuomo C."/>
            <person name="de Hoog S."/>
            <person name="Gorbushina A."/>
            <person name="Stielow B."/>
            <person name="Teixiera M."/>
            <person name="Abouelleil A."/>
            <person name="Chapman S.B."/>
            <person name="Priest M."/>
            <person name="Young S.K."/>
            <person name="Wortman J."/>
            <person name="Nusbaum C."/>
            <person name="Birren B."/>
        </authorList>
    </citation>
    <scope>NUCLEOTIDE SEQUENCE [LARGE SCALE GENOMIC DNA]</scope>
    <source>
        <strain evidence="5">CBS 173.52</strain>
    </source>
</reference>
<evidence type="ECO:0000256" key="2">
    <source>
        <dbReference type="ARBA" id="ARBA00022857"/>
    </source>
</evidence>